<reference evidence="2" key="1">
    <citation type="submission" date="2023-08" db="EMBL/GenBank/DDBJ databases">
        <authorList>
            <person name="Messyasz A."/>
            <person name="Mannisto M.K."/>
            <person name="Kerkhof L.J."/>
            <person name="Haggblom M."/>
        </authorList>
    </citation>
    <scope>NUCLEOTIDE SEQUENCE</scope>
    <source>
        <strain evidence="2">M8UP39</strain>
    </source>
</reference>
<dbReference type="GO" id="GO:0003723">
    <property type="term" value="F:RNA binding"/>
    <property type="evidence" value="ECO:0007669"/>
    <property type="project" value="InterPro"/>
</dbReference>
<dbReference type="EMBL" id="CP132938">
    <property type="protein sequence ID" value="XCB24481.1"/>
    <property type="molecule type" value="Genomic_DNA"/>
</dbReference>
<dbReference type="SUPFAM" id="SSF50249">
    <property type="entry name" value="Nucleic acid-binding proteins"/>
    <property type="match status" value="1"/>
</dbReference>
<feature type="domain" description="RNB" evidence="1">
    <location>
        <begin position="48"/>
        <end position="381"/>
    </location>
</feature>
<accession>A0AAU7Z7P4</accession>
<dbReference type="AlphaFoldDB" id="A0AAU7Z7P4"/>
<sequence>MSAHPFDLVASASAEMVREGFRTDFPDGSDAQVAAIRAAEGAKADADVRDLRGLSWSSIDNDTSRDLDQIEVAERVEGGVRVRVGVADVSASVLKDTPLDRHAAEQTQTVYTAVRNFSMLPTELSTDLTSLNEDEDRMAVVVEFVVDGQGKVQDTAIYRAQVRNTAQLAYSHVGPWLEGKAGPDAKVAASAELQEQLRLQDEAAVALRAERVKMGALEFNRAEADPVVVDGKVESIGTAFHNRASDLIEELMIATNETMARTLRAAKRSSIRRVVRSPERWARIVELVGRYGTVLPGNPDSGALNAFLQAQRQSDAVHYPDLSLAIIKLMGPGEYVLAKGDEEEQQGHFGLAAQDYSHSTAPNRRFVDLVTQRVVKAMLAGEAAPYTDDELEAIAKHCNERESAARKVERAMLKRVAAVALAGSLGKSFHGVITGANDKGTYVRVFDPPVEGKVVRGAQGLDVGDMVDVTLLHTDPQNAFIDFAHG</sequence>
<dbReference type="GO" id="GO:0006402">
    <property type="term" value="P:mRNA catabolic process"/>
    <property type="evidence" value="ECO:0007669"/>
    <property type="project" value="TreeGrafter"/>
</dbReference>
<dbReference type="PANTHER" id="PTHR23355">
    <property type="entry name" value="RIBONUCLEASE"/>
    <property type="match status" value="1"/>
</dbReference>
<proteinExistence type="predicted"/>
<evidence type="ECO:0000313" key="2">
    <source>
        <dbReference type="EMBL" id="XCB24481.1"/>
    </source>
</evidence>
<dbReference type="Pfam" id="PF18614">
    <property type="entry name" value="RNase_II_C_S1"/>
    <property type="match status" value="1"/>
</dbReference>
<organism evidence="2">
    <name type="scientific">Tunturiibacter gelidiferens</name>
    <dbReference type="NCBI Taxonomy" id="3069689"/>
    <lineage>
        <taxon>Bacteria</taxon>
        <taxon>Pseudomonadati</taxon>
        <taxon>Acidobacteriota</taxon>
        <taxon>Terriglobia</taxon>
        <taxon>Terriglobales</taxon>
        <taxon>Acidobacteriaceae</taxon>
        <taxon>Tunturiibacter</taxon>
    </lineage>
</organism>
<name>A0AAU7Z7P4_9BACT</name>
<protein>
    <submittedName>
        <fullName evidence="2">RNB domain-containing ribonuclease</fullName>
    </submittedName>
</protein>
<reference evidence="2" key="2">
    <citation type="journal article" date="2024" name="Environ. Microbiol.">
        <title>Genome analysis and description of Tunturibacter gen. nov. expands the diversity of Terriglobia in tundra soils.</title>
        <authorList>
            <person name="Messyasz A."/>
            <person name="Mannisto M.K."/>
            <person name="Kerkhof L.J."/>
            <person name="Haggblom M.M."/>
        </authorList>
    </citation>
    <scope>NUCLEOTIDE SEQUENCE</scope>
    <source>
        <strain evidence="2">M8UP39</strain>
    </source>
</reference>
<dbReference type="InterPro" id="IPR012340">
    <property type="entry name" value="NA-bd_OB-fold"/>
</dbReference>
<dbReference type="Pfam" id="PF00773">
    <property type="entry name" value="RNB"/>
    <property type="match status" value="1"/>
</dbReference>
<dbReference type="GO" id="GO:0004540">
    <property type="term" value="F:RNA nuclease activity"/>
    <property type="evidence" value="ECO:0007669"/>
    <property type="project" value="InterPro"/>
</dbReference>
<gene>
    <name evidence="2" type="ORF">RBB81_11290</name>
</gene>
<dbReference type="GO" id="GO:0005829">
    <property type="term" value="C:cytosol"/>
    <property type="evidence" value="ECO:0007669"/>
    <property type="project" value="TreeGrafter"/>
</dbReference>
<evidence type="ECO:0000259" key="1">
    <source>
        <dbReference type="SMART" id="SM00955"/>
    </source>
</evidence>
<dbReference type="KEGG" id="tgi:RBB81_11290"/>
<dbReference type="SMART" id="SM00955">
    <property type="entry name" value="RNB"/>
    <property type="match status" value="1"/>
</dbReference>
<dbReference type="InterPro" id="IPR040596">
    <property type="entry name" value="RNase_II_C_S1"/>
</dbReference>
<dbReference type="InterPro" id="IPR050180">
    <property type="entry name" value="RNR_Ribonuclease"/>
</dbReference>
<dbReference type="InterPro" id="IPR001900">
    <property type="entry name" value="RNase_II/R"/>
</dbReference>
<dbReference type="RefSeq" id="WP_353073772.1">
    <property type="nucleotide sequence ID" value="NZ_CP132938.1"/>
</dbReference>
<dbReference type="PANTHER" id="PTHR23355:SF9">
    <property type="entry name" value="DIS3-LIKE EXONUCLEASE 2"/>
    <property type="match status" value="1"/>
</dbReference>